<dbReference type="GO" id="GO:0004518">
    <property type="term" value="F:nuclease activity"/>
    <property type="evidence" value="ECO:0007669"/>
    <property type="project" value="UniProtKB-KW"/>
</dbReference>
<dbReference type="PANTHER" id="PTHR33653">
    <property type="entry name" value="RIBONUCLEASE VAPC2"/>
    <property type="match status" value="1"/>
</dbReference>
<comment type="cofactor">
    <cofactor evidence="1">
        <name>Mg(2+)</name>
        <dbReference type="ChEBI" id="CHEBI:18420"/>
    </cofactor>
</comment>
<name>A0A6J7QSL9_9ZZZZ</name>
<dbReference type="Pfam" id="PF01850">
    <property type="entry name" value="PIN"/>
    <property type="match status" value="1"/>
</dbReference>
<dbReference type="EMBL" id="CAFBOZ010000285">
    <property type="protein sequence ID" value="CAB5020718.1"/>
    <property type="molecule type" value="Genomic_DNA"/>
</dbReference>
<evidence type="ECO:0000256" key="2">
    <source>
        <dbReference type="ARBA" id="ARBA00022722"/>
    </source>
</evidence>
<organism evidence="8">
    <name type="scientific">freshwater metagenome</name>
    <dbReference type="NCBI Taxonomy" id="449393"/>
    <lineage>
        <taxon>unclassified sequences</taxon>
        <taxon>metagenomes</taxon>
        <taxon>ecological metagenomes</taxon>
    </lineage>
</organism>
<dbReference type="SUPFAM" id="SSF88723">
    <property type="entry name" value="PIN domain-like"/>
    <property type="match status" value="1"/>
</dbReference>
<evidence type="ECO:0000256" key="6">
    <source>
        <dbReference type="ARBA" id="ARBA00038093"/>
    </source>
</evidence>
<evidence type="ECO:0000256" key="5">
    <source>
        <dbReference type="ARBA" id="ARBA00022842"/>
    </source>
</evidence>
<dbReference type="GO" id="GO:0016787">
    <property type="term" value="F:hydrolase activity"/>
    <property type="evidence" value="ECO:0007669"/>
    <property type="project" value="UniProtKB-KW"/>
</dbReference>
<comment type="similarity">
    <text evidence="6">Belongs to the PINc/VapC protein family.</text>
</comment>
<evidence type="ECO:0000313" key="8">
    <source>
        <dbReference type="EMBL" id="CAB5020718.1"/>
    </source>
</evidence>
<dbReference type="Gene3D" id="3.40.50.1010">
    <property type="entry name" value="5'-nuclease"/>
    <property type="match status" value="1"/>
</dbReference>
<evidence type="ECO:0000256" key="1">
    <source>
        <dbReference type="ARBA" id="ARBA00001946"/>
    </source>
</evidence>
<reference evidence="8" key="1">
    <citation type="submission" date="2020-05" db="EMBL/GenBank/DDBJ databases">
        <authorList>
            <person name="Chiriac C."/>
            <person name="Salcher M."/>
            <person name="Ghai R."/>
            <person name="Kavagutti S V."/>
        </authorList>
    </citation>
    <scope>NUCLEOTIDE SEQUENCE</scope>
</reference>
<dbReference type="InterPro" id="IPR002716">
    <property type="entry name" value="PIN_dom"/>
</dbReference>
<keyword evidence="5" id="KW-0460">Magnesium</keyword>
<dbReference type="GO" id="GO:0046872">
    <property type="term" value="F:metal ion binding"/>
    <property type="evidence" value="ECO:0007669"/>
    <property type="project" value="UniProtKB-KW"/>
</dbReference>
<keyword evidence="4" id="KW-0378">Hydrolase</keyword>
<proteinExistence type="inferred from homology"/>
<evidence type="ECO:0000259" key="7">
    <source>
        <dbReference type="Pfam" id="PF01850"/>
    </source>
</evidence>
<dbReference type="PANTHER" id="PTHR33653:SF1">
    <property type="entry name" value="RIBONUCLEASE VAPC2"/>
    <property type="match status" value="1"/>
</dbReference>
<keyword evidence="2" id="KW-0540">Nuclease</keyword>
<evidence type="ECO:0000256" key="4">
    <source>
        <dbReference type="ARBA" id="ARBA00022801"/>
    </source>
</evidence>
<accession>A0A6J7QSL9</accession>
<evidence type="ECO:0000256" key="3">
    <source>
        <dbReference type="ARBA" id="ARBA00022723"/>
    </source>
</evidence>
<keyword evidence="3" id="KW-0479">Metal-binding</keyword>
<protein>
    <submittedName>
        <fullName evidence="8">Unannotated protein</fullName>
    </submittedName>
</protein>
<dbReference type="InterPro" id="IPR029060">
    <property type="entry name" value="PIN-like_dom_sf"/>
</dbReference>
<dbReference type="InterPro" id="IPR050556">
    <property type="entry name" value="Type_II_TA_system_RNase"/>
</dbReference>
<gene>
    <name evidence="8" type="ORF">UFOPK3992_01696</name>
</gene>
<dbReference type="AlphaFoldDB" id="A0A6J7QSL9"/>
<sequence>MLSVLDTSILIAEAPVPVYGDIAISVVSIAELQFGVLVATDDEGRAHRLARLSAILRGFEPLPVDAAVAASYGELAAATHRAGRKAPARSLALMIAATAHAHGARLVTANIQDVEHLNGLLEIIEA</sequence>
<feature type="domain" description="PIN" evidence="7">
    <location>
        <begin position="5"/>
        <end position="110"/>
    </location>
</feature>